<proteinExistence type="predicted"/>
<evidence type="ECO:0000313" key="3">
    <source>
        <dbReference type="Proteomes" id="UP000483078"/>
    </source>
</evidence>
<dbReference type="EMBL" id="VENJ01000006">
    <property type="protein sequence ID" value="MTJ04142.1"/>
    <property type="molecule type" value="Genomic_DNA"/>
</dbReference>
<dbReference type="RefSeq" id="WP_273248732.1">
    <property type="nucleotide sequence ID" value="NZ_VENJ01000006.1"/>
</dbReference>
<evidence type="ECO:0008006" key="4">
    <source>
        <dbReference type="Google" id="ProtNLM"/>
    </source>
</evidence>
<dbReference type="AlphaFoldDB" id="A0A7C9LMN4"/>
<keyword evidence="1" id="KW-1133">Transmembrane helix</keyword>
<name>A0A7C9LMN4_9RHOB</name>
<keyword evidence="1" id="KW-0472">Membrane</keyword>
<evidence type="ECO:0000313" key="2">
    <source>
        <dbReference type="EMBL" id="MTJ04142.1"/>
    </source>
</evidence>
<evidence type="ECO:0000256" key="1">
    <source>
        <dbReference type="SAM" id="Phobius"/>
    </source>
</evidence>
<reference evidence="2 3" key="1">
    <citation type="submission" date="2019-06" db="EMBL/GenBank/DDBJ databases">
        <title>Enrichment of Autotrophic Halophilic Microorganisms from Red Sea Brine Pool Using Microbial Electrosynthesis System.</title>
        <authorList>
            <person name="Alqahtani M.F."/>
            <person name="Bajracharya S."/>
            <person name="Katuri K.P."/>
            <person name="Ali M."/>
            <person name="Saikaly P.E."/>
        </authorList>
    </citation>
    <scope>NUCLEOTIDE SEQUENCE [LARGE SCALE GENOMIC DNA]</scope>
    <source>
        <strain evidence="2">MES6</strain>
    </source>
</reference>
<sequence length="229" mass="24391">MSQTDSFIEEVTEEVRRDRLFRLMRRYGWIAVLAVLLLVGGAALNEWRKSQAEARAQATGDAILAAMQADEPQARVDALASVETHTPGAQAVVDMLRAAELVADGQAEAAAGALDSIATDGELPEIYRDMAGFKSALLAETLGDEERRLRLEGLVSSGSPLRLQAEEQLALMDIAAGAREDAIERLQRIMDDSMVTSGLRRRASRLMLALGAEDAAAADTAVPGTGGGN</sequence>
<accession>A0A7C9LMN4</accession>
<comment type="caution">
    <text evidence="2">The sequence shown here is derived from an EMBL/GenBank/DDBJ whole genome shotgun (WGS) entry which is preliminary data.</text>
</comment>
<protein>
    <recommendedName>
        <fullName evidence="4">Tetratricopeptide repeat protein</fullName>
    </recommendedName>
</protein>
<feature type="transmembrane region" description="Helical" evidence="1">
    <location>
        <begin position="27"/>
        <end position="45"/>
    </location>
</feature>
<dbReference type="Proteomes" id="UP000483078">
    <property type="component" value="Unassembled WGS sequence"/>
</dbReference>
<gene>
    <name evidence="2" type="ORF">FH759_05525</name>
</gene>
<keyword evidence="1" id="KW-0812">Transmembrane</keyword>
<organism evidence="2 3">
    <name type="scientific">Sediminimonas qiaohouensis</name>
    <dbReference type="NCBI Taxonomy" id="552061"/>
    <lineage>
        <taxon>Bacteria</taxon>
        <taxon>Pseudomonadati</taxon>
        <taxon>Pseudomonadota</taxon>
        <taxon>Alphaproteobacteria</taxon>
        <taxon>Rhodobacterales</taxon>
        <taxon>Roseobacteraceae</taxon>
        <taxon>Sediminimonas</taxon>
    </lineage>
</organism>